<keyword evidence="2" id="KW-1133">Transmembrane helix</keyword>
<evidence type="ECO:0000256" key="1">
    <source>
        <dbReference type="SAM" id="MobiDB-lite"/>
    </source>
</evidence>
<name>A0A1Y5P3G8_9MYCO</name>
<organism evidence="3">
    <name type="scientific">uncultured Mycobacterium sp</name>
    <dbReference type="NCBI Taxonomy" id="171292"/>
    <lineage>
        <taxon>Bacteria</taxon>
        <taxon>Bacillati</taxon>
        <taxon>Actinomycetota</taxon>
        <taxon>Actinomycetes</taxon>
        <taxon>Mycobacteriales</taxon>
        <taxon>Mycobacteriaceae</taxon>
        <taxon>Mycobacterium</taxon>
        <taxon>environmental samples</taxon>
    </lineage>
</organism>
<protein>
    <submittedName>
        <fullName evidence="3">Uncharacterized protein</fullName>
    </submittedName>
</protein>
<feature type="compositionally biased region" description="Basic and acidic residues" evidence="1">
    <location>
        <begin position="1"/>
        <end position="11"/>
    </location>
</feature>
<feature type="region of interest" description="Disordered" evidence="1">
    <location>
        <begin position="1"/>
        <end position="20"/>
    </location>
</feature>
<sequence length="115" mass="12742">MTDWSDPRLPRAETTSPRQLKRMSRNFAGVGVGIPPERLQQIVMGGTATADELVDVSFALTATQLISEKRRSKRGRAQRHAVRGFILVVAILIAINVLLCLGLMLFVLTQHTTPY</sequence>
<keyword evidence="2" id="KW-0812">Transmembrane</keyword>
<feature type="transmembrane region" description="Helical" evidence="2">
    <location>
        <begin position="81"/>
        <end position="108"/>
    </location>
</feature>
<keyword evidence="2" id="KW-0472">Membrane</keyword>
<dbReference type="AlphaFoldDB" id="A0A1Y5P3G8"/>
<accession>A0A1Y5P3G8</accession>
<gene>
    <name evidence="3" type="ORF">MHPYR_10253</name>
</gene>
<reference evidence="3" key="1">
    <citation type="submission" date="2016-03" db="EMBL/GenBank/DDBJ databases">
        <authorList>
            <person name="Ploux O."/>
        </authorList>
    </citation>
    <scope>NUCLEOTIDE SEQUENCE</scope>
    <source>
        <strain evidence="3">UC10</strain>
    </source>
</reference>
<proteinExistence type="predicted"/>
<dbReference type="EMBL" id="FLQS01000001">
    <property type="protein sequence ID" value="SBS70661.1"/>
    <property type="molecule type" value="Genomic_DNA"/>
</dbReference>
<evidence type="ECO:0000256" key="2">
    <source>
        <dbReference type="SAM" id="Phobius"/>
    </source>
</evidence>
<evidence type="ECO:0000313" key="3">
    <source>
        <dbReference type="EMBL" id="SBS70661.1"/>
    </source>
</evidence>